<feature type="transmembrane region" description="Helical" evidence="9">
    <location>
        <begin position="800"/>
        <end position="819"/>
    </location>
</feature>
<dbReference type="GO" id="GO:0030001">
    <property type="term" value="P:metal ion transport"/>
    <property type="evidence" value="ECO:0007669"/>
    <property type="project" value="TreeGrafter"/>
</dbReference>
<evidence type="ECO:0000259" key="10">
    <source>
        <dbReference type="Pfam" id="PF00520"/>
    </source>
</evidence>
<comment type="subcellular location">
    <subcellularLocation>
        <location evidence="1">Membrane</location>
        <topology evidence="1">Multi-pass membrane protein</topology>
    </subcellularLocation>
</comment>
<dbReference type="Pfam" id="PF18139">
    <property type="entry name" value="LSDAT_euk"/>
    <property type="match status" value="1"/>
</dbReference>
<reference evidence="13" key="2">
    <citation type="submission" date="2025-08" db="UniProtKB">
        <authorList>
            <consortium name="Ensembl"/>
        </authorList>
    </citation>
    <scope>IDENTIFICATION</scope>
</reference>
<keyword evidence="3 9" id="KW-0812">Transmembrane</keyword>
<dbReference type="PANTHER" id="PTHR13800:SF7">
    <property type="entry name" value="TRANSIENT RECEPTOR POTENTIAL CATION CHANNEL SUBFAMILY M MEMBER 3"/>
    <property type="match status" value="1"/>
</dbReference>
<evidence type="ECO:0000256" key="5">
    <source>
        <dbReference type="ARBA" id="ARBA00023065"/>
    </source>
</evidence>
<keyword evidence="7" id="KW-0407">Ion channel</keyword>
<feature type="domain" description="TRPM-like" evidence="12">
    <location>
        <begin position="418"/>
        <end position="701"/>
    </location>
</feature>
<evidence type="ECO:0000256" key="9">
    <source>
        <dbReference type="SAM" id="Phobius"/>
    </source>
</evidence>
<evidence type="ECO:0000259" key="12">
    <source>
        <dbReference type="Pfam" id="PF25508"/>
    </source>
</evidence>
<dbReference type="InterPro" id="IPR005821">
    <property type="entry name" value="Ion_trans_dom"/>
</dbReference>
<feature type="domain" description="Ion transport" evidence="10">
    <location>
        <begin position="810"/>
        <end position="1033"/>
    </location>
</feature>
<feature type="compositionally biased region" description="Low complexity" evidence="8">
    <location>
        <begin position="1544"/>
        <end position="1558"/>
    </location>
</feature>
<dbReference type="GeneTree" id="ENSGT00940000157366"/>
<feature type="region of interest" description="Disordered" evidence="8">
    <location>
        <begin position="1200"/>
        <end position="1226"/>
    </location>
</feature>
<dbReference type="Proteomes" id="UP000694395">
    <property type="component" value="Chromosome 6"/>
</dbReference>
<keyword evidence="14" id="KW-1185">Reference proteome</keyword>
<dbReference type="InterPro" id="IPR057366">
    <property type="entry name" value="TRPM-like"/>
</dbReference>
<feature type="compositionally biased region" description="Polar residues" evidence="8">
    <location>
        <begin position="1600"/>
        <end position="1616"/>
    </location>
</feature>
<evidence type="ECO:0000256" key="3">
    <source>
        <dbReference type="ARBA" id="ARBA00022692"/>
    </source>
</evidence>
<accession>A0A8C7S9I0</accession>
<feature type="compositionally biased region" description="Basic and acidic residues" evidence="8">
    <location>
        <begin position="1491"/>
        <end position="1503"/>
    </location>
</feature>
<reference evidence="13" key="1">
    <citation type="submission" date="2020-07" db="EMBL/GenBank/DDBJ databases">
        <title>A long reads based de novo assembly of the rainbow trout Arlee double haploid line genome.</title>
        <authorList>
            <person name="Gao G."/>
            <person name="Palti Y."/>
        </authorList>
    </citation>
    <scope>NUCLEOTIDE SEQUENCE [LARGE SCALE GENOMIC DNA]</scope>
</reference>
<name>A0A8C7S9I0_ONCMY</name>
<dbReference type="Pfam" id="PF00520">
    <property type="entry name" value="Ion_trans"/>
    <property type="match status" value="1"/>
</dbReference>
<dbReference type="PANTHER" id="PTHR13800">
    <property type="entry name" value="TRANSIENT RECEPTOR POTENTIAL CATION CHANNEL, SUBFAMILY M, MEMBER 6"/>
    <property type="match status" value="1"/>
</dbReference>
<protein>
    <submittedName>
        <fullName evidence="13">Transient receptor potential cation channel, subfamily M, member 3</fullName>
    </submittedName>
</protein>
<dbReference type="GO" id="GO:0005886">
    <property type="term" value="C:plasma membrane"/>
    <property type="evidence" value="ECO:0007669"/>
    <property type="project" value="TreeGrafter"/>
</dbReference>
<dbReference type="Ensembl" id="ENSOMYT00000067581.2">
    <property type="protein sequence ID" value="ENSOMYP00000062047.2"/>
    <property type="gene ID" value="ENSOMYG00000027617.2"/>
</dbReference>
<evidence type="ECO:0000256" key="8">
    <source>
        <dbReference type="SAM" id="MobiDB-lite"/>
    </source>
</evidence>
<feature type="transmembrane region" description="Helical" evidence="9">
    <location>
        <begin position="897"/>
        <end position="915"/>
    </location>
</feature>
<keyword evidence="2" id="KW-0813">Transport</keyword>
<evidence type="ECO:0000313" key="14">
    <source>
        <dbReference type="Proteomes" id="UP000694395"/>
    </source>
</evidence>
<proteinExistence type="predicted"/>
<keyword evidence="6 9" id="KW-0472">Membrane</keyword>
<evidence type="ECO:0000256" key="6">
    <source>
        <dbReference type="ARBA" id="ARBA00023136"/>
    </source>
</evidence>
<evidence type="ECO:0000256" key="1">
    <source>
        <dbReference type="ARBA" id="ARBA00004141"/>
    </source>
</evidence>
<feature type="domain" description="TRPM SLOG" evidence="11">
    <location>
        <begin position="116"/>
        <end position="348"/>
    </location>
</feature>
<dbReference type="InterPro" id="IPR050927">
    <property type="entry name" value="TRPM"/>
</dbReference>
<feature type="transmembrane region" description="Helical" evidence="9">
    <location>
        <begin position="867"/>
        <end position="885"/>
    </location>
</feature>
<keyword evidence="4 9" id="KW-1133">Transmembrane helix</keyword>
<feature type="transmembrane region" description="Helical" evidence="9">
    <location>
        <begin position="936"/>
        <end position="956"/>
    </location>
</feature>
<feature type="region of interest" description="Disordered" evidence="8">
    <location>
        <begin position="1465"/>
        <end position="1623"/>
    </location>
</feature>
<dbReference type="Pfam" id="PF25508">
    <property type="entry name" value="TRPM2"/>
    <property type="match status" value="1"/>
</dbReference>
<dbReference type="InterPro" id="IPR041491">
    <property type="entry name" value="TRPM_SLOG"/>
</dbReference>
<reference evidence="13" key="3">
    <citation type="submission" date="2025-09" db="UniProtKB">
        <authorList>
            <consortium name="Ensembl"/>
        </authorList>
    </citation>
    <scope>IDENTIFICATION</scope>
</reference>
<evidence type="ECO:0000256" key="7">
    <source>
        <dbReference type="ARBA" id="ARBA00023303"/>
    </source>
</evidence>
<feature type="region of interest" description="Disordered" evidence="8">
    <location>
        <begin position="1383"/>
        <end position="1405"/>
    </location>
</feature>
<evidence type="ECO:0000313" key="13">
    <source>
        <dbReference type="Ensembl" id="ENSOMYP00000062047.2"/>
    </source>
</evidence>
<organism evidence="13 14">
    <name type="scientific">Oncorhynchus mykiss</name>
    <name type="common">Rainbow trout</name>
    <name type="synonym">Salmo gairdneri</name>
    <dbReference type="NCBI Taxonomy" id="8022"/>
    <lineage>
        <taxon>Eukaryota</taxon>
        <taxon>Metazoa</taxon>
        <taxon>Chordata</taxon>
        <taxon>Craniata</taxon>
        <taxon>Vertebrata</taxon>
        <taxon>Euteleostomi</taxon>
        <taxon>Actinopterygii</taxon>
        <taxon>Neopterygii</taxon>
        <taxon>Teleostei</taxon>
        <taxon>Protacanthopterygii</taxon>
        <taxon>Salmoniformes</taxon>
        <taxon>Salmonidae</taxon>
        <taxon>Salmoninae</taxon>
        <taxon>Oncorhynchus</taxon>
    </lineage>
</organism>
<keyword evidence="5" id="KW-0406">Ion transport</keyword>
<evidence type="ECO:0000256" key="4">
    <source>
        <dbReference type="ARBA" id="ARBA00022989"/>
    </source>
</evidence>
<feature type="transmembrane region" description="Helical" evidence="9">
    <location>
        <begin position="999"/>
        <end position="1024"/>
    </location>
</feature>
<evidence type="ECO:0000256" key="2">
    <source>
        <dbReference type="ARBA" id="ARBA00022448"/>
    </source>
</evidence>
<sequence length="1623" mass="183046">IKHLLFSPQAQKSWIERAFNKRECVHIIVSAKDPHRYVKSTKRQLFCCSMCCCGRLIGQHVGLPPGISSSQNDKTERLAKNDSLSEKWSISKHTQLSPTDAFGTIEFQGGGHSNKAMYVRVSYDTKPDLLLHLMTKEWQLDLPKLLISVHGGLQNFELQPKLKQVFGKGLIKAAMTTGAWIFTGGVNTGVIRHVGDALKDHASKSRGKICTIGIAPWGIVENQEDLVGKDVVRPYQTMSNPLSKLTVLNSLHSHFILADNGTTGKYGAEVKLRRQLEKHISLQKINTRIGQGVPVVALIVEGGPNVISIVLEYLRDTPPVPVVVCDGSGRASDILAFGHKYSEEGGYVSHIRYTGLLLYCRGCRNRSKYLYIFRMGSEGHQDIDLAILTALLKGANASAPDQLSLALAWNRVDIARSQIFIYGQQWPVGSLEQSMLDALVLDRVDFVKLLIENGVSMHRFLTLSRLEELYNTRHGPSNTLYHLVRDGNLPPDYRISLIDIGLVIEYLMGGAYRCNYTRKRFRTLYHNLFGPKRVTSRSKTHESISLLSSCKDDMPIRRGRQKTTRKREEEVDIDLDDPEINHFHFPFHELMVWAVLMKRQKMALFFWQHGEEAMAKALVACKLCKAMAHEASENDMVDDISQELNHNSSEFGQLAVELLDQSYKQDEQMAMKLLTYELKNWSNATCLQLAVAAKHRDFIAHTCSQMLLTDMWMGRLRMRKNSGLKVILGLLLPPSILSLEFKNKDEMSYMPQDQDTYLQEKEEDTEASRKKGVGEVQNRHRLIPMGRKIYEFYNAPIVKFWFHTMAYVAYLMLFNYIVLVKMDLWPSPQEWIVIAYIFTNGIEKMREILMSEPGKLLQKVKVWLQEYWNITDLMAILIFSVGMVLRLQEPPLMSYGRVIYCVNIIYWYIRLLDIFGVNKYLGPYVMMIGKMMIDMMYFVIIMLVVLMSFGVARQAILNPNEDPSWMLARNIFFMPYWMIYGEVFADQIDRKPTRGGGSWIVPAIMACYLLVANILLVNLLIAVFNNTFFEVKSISNQVWKFQRYQLIMTFYERPILPPPLIIFSHMTMVLKHLCCRWRKHDDDERDYGLKLFITEDELKKVHDFEEQCIEEYFREKDDRFNSSNDERIRVTSERLGMGKHNPVILKCNILYLLTLYLSVCVNKARSRTSSDCTDSAYMLRQGECPDAAYILRQSSFNSQEGNSYRLNEGAEGSMSPPSPTGLATRTRSHSFYVGGGLERAGADRAERADRFLKERSFSLHRANSSQSVASGTAPKESKPLPLATLSISQQHRPSSCIDIYVSASEEAGPAEVFSDPLRMGPPLRHDSSLHSEIMEAVLSSGRDYSGGSGLGDRHSEGGAVFEDSAAADLSLCSAHLLPDNTMPTWDLDPSPPPSAGPLERSKSSRYLSTGGRGYLEETQLVKSHSLMFTPRGCYGGLGAGVQVKAAEYTSITDCIDTRCVSAPYSTAERSHSPGGSTSFPFNKPPDLGSSHPEREAELSHTESDPEDPEDLAPAPEPHRMGRGLRGASGTPFCSPFSRLERANSCSSDDSSHPSLAPPSHRKSLSVSERMERGADRGVLGGPRNPFLRSKSGARPDTKTDSLSMRKLTTPSAFSSFDSRHNYT</sequence>
<evidence type="ECO:0000259" key="11">
    <source>
        <dbReference type="Pfam" id="PF18139"/>
    </source>
</evidence>
<dbReference type="GO" id="GO:0005261">
    <property type="term" value="F:monoatomic cation channel activity"/>
    <property type="evidence" value="ECO:0007669"/>
    <property type="project" value="TreeGrafter"/>
</dbReference>